<sequence>MTRTQQLEEILARVHDQKSFIQNLLIDGLGWEISEDVGRIEDICYEWTTEEIHAEGLTKKIIDGKVLQLKPIVTGQPWGIFILEFKNPDVFVKGRGMTGILRKVLRGLVQKRTRASHLPAWKSEDILFFCTHSWQYYSFVHFAPSENGSKAAKLTSFGWTPDSSNRTLLEHNLPHLGMILIDFRDWD</sequence>
<proteinExistence type="predicted"/>
<gene>
    <name evidence="1" type="ORF">S03H2_60158</name>
</gene>
<protein>
    <submittedName>
        <fullName evidence="1">Uncharacterized protein</fullName>
    </submittedName>
</protein>
<accession>X1IZ54</accession>
<comment type="caution">
    <text evidence="1">The sequence shown here is derived from an EMBL/GenBank/DDBJ whole genome shotgun (WGS) entry which is preliminary data.</text>
</comment>
<name>X1IZ54_9ZZZZ</name>
<dbReference type="AlphaFoldDB" id="X1IZ54"/>
<organism evidence="1">
    <name type="scientific">marine sediment metagenome</name>
    <dbReference type="NCBI Taxonomy" id="412755"/>
    <lineage>
        <taxon>unclassified sequences</taxon>
        <taxon>metagenomes</taxon>
        <taxon>ecological metagenomes</taxon>
    </lineage>
</organism>
<evidence type="ECO:0000313" key="1">
    <source>
        <dbReference type="EMBL" id="GAH87751.1"/>
    </source>
</evidence>
<dbReference type="EMBL" id="BARU01038742">
    <property type="protein sequence ID" value="GAH87751.1"/>
    <property type="molecule type" value="Genomic_DNA"/>
</dbReference>
<reference evidence="1" key="1">
    <citation type="journal article" date="2014" name="Front. Microbiol.">
        <title>High frequency of phylogenetically diverse reductive dehalogenase-homologous genes in deep subseafloor sedimentary metagenomes.</title>
        <authorList>
            <person name="Kawai M."/>
            <person name="Futagami T."/>
            <person name="Toyoda A."/>
            <person name="Takaki Y."/>
            <person name="Nishi S."/>
            <person name="Hori S."/>
            <person name="Arai W."/>
            <person name="Tsubouchi T."/>
            <person name="Morono Y."/>
            <person name="Uchiyama I."/>
            <person name="Ito T."/>
            <person name="Fujiyama A."/>
            <person name="Inagaki F."/>
            <person name="Takami H."/>
        </authorList>
    </citation>
    <scope>NUCLEOTIDE SEQUENCE</scope>
    <source>
        <strain evidence="1">Expedition CK06-06</strain>
    </source>
</reference>